<protein>
    <recommendedName>
        <fullName evidence="11">WD40 repeat-like protein</fullName>
    </recommendedName>
</protein>
<evidence type="ECO:0000256" key="6">
    <source>
        <dbReference type="ARBA" id="ARBA00025767"/>
    </source>
</evidence>
<feature type="compositionally biased region" description="Low complexity" evidence="8">
    <location>
        <begin position="291"/>
        <end position="302"/>
    </location>
</feature>
<feature type="region of interest" description="Disordered" evidence="8">
    <location>
        <begin position="193"/>
        <end position="218"/>
    </location>
</feature>
<dbReference type="PROSITE" id="PS50294">
    <property type="entry name" value="WD_REPEATS_REGION"/>
    <property type="match status" value="1"/>
</dbReference>
<evidence type="ECO:0000256" key="8">
    <source>
        <dbReference type="SAM" id="MobiDB-lite"/>
    </source>
</evidence>
<comment type="subcellular location">
    <subcellularLocation>
        <location evidence="1">Nucleus</location>
        <location evidence="1">Nucleolus</location>
    </subcellularLocation>
</comment>
<evidence type="ECO:0000256" key="7">
    <source>
        <dbReference type="PROSITE-ProRule" id="PRU00221"/>
    </source>
</evidence>
<feature type="compositionally biased region" description="Low complexity" evidence="8">
    <location>
        <begin position="204"/>
        <end position="214"/>
    </location>
</feature>
<keyword evidence="4" id="KW-0677">Repeat</keyword>
<evidence type="ECO:0000256" key="5">
    <source>
        <dbReference type="ARBA" id="ARBA00023242"/>
    </source>
</evidence>
<dbReference type="PANTHER" id="PTHR18359:SF0">
    <property type="entry name" value="U3 SMALL NUCLEOLAR RNA-ASSOCIATED PROTEIN 18 HOMOLOG"/>
    <property type="match status" value="1"/>
</dbReference>
<dbReference type="PANTHER" id="PTHR18359">
    <property type="entry name" value="WD-REPEAT PROTEIN-RELATED"/>
    <property type="match status" value="1"/>
</dbReference>
<evidence type="ECO:0000256" key="1">
    <source>
        <dbReference type="ARBA" id="ARBA00004604"/>
    </source>
</evidence>
<dbReference type="Pfam" id="PF00400">
    <property type="entry name" value="WD40"/>
    <property type="match status" value="1"/>
</dbReference>
<evidence type="ECO:0000256" key="2">
    <source>
        <dbReference type="ARBA" id="ARBA00022552"/>
    </source>
</evidence>
<feature type="compositionally biased region" description="Polar residues" evidence="8">
    <location>
        <begin position="21"/>
        <end position="30"/>
    </location>
</feature>
<dbReference type="Gene3D" id="2.130.10.10">
    <property type="entry name" value="YVTN repeat-like/Quinoprotein amine dehydrogenase"/>
    <property type="match status" value="1"/>
</dbReference>
<keyword evidence="10" id="KW-1185">Reference proteome</keyword>
<evidence type="ECO:0000313" key="10">
    <source>
        <dbReference type="Proteomes" id="UP001590951"/>
    </source>
</evidence>
<organism evidence="9 10">
    <name type="scientific">Lepraria finkii</name>
    <dbReference type="NCBI Taxonomy" id="1340010"/>
    <lineage>
        <taxon>Eukaryota</taxon>
        <taxon>Fungi</taxon>
        <taxon>Dikarya</taxon>
        <taxon>Ascomycota</taxon>
        <taxon>Pezizomycotina</taxon>
        <taxon>Lecanoromycetes</taxon>
        <taxon>OSLEUM clade</taxon>
        <taxon>Lecanoromycetidae</taxon>
        <taxon>Lecanorales</taxon>
        <taxon>Lecanorineae</taxon>
        <taxon>Stereocaulaceae</taxon>
        <taxon>Lepraria</taxon>
    </lineage>
</organism>
<dbReference type="EMBL" id="JBHFEH010000011">
    <property type="protein sequence ID" value="KAL2055414.1"/>
    <property type="molecule type" value="Genomic_DNA"/>
</dbReference>
<comment type="caution">
    <text evidence="9">The sequence shown here is derived from an EMBL/GenBank/DDBJ whole genome shotgun (WGS) entry which is preliminary data.</text>
</comment>
<evidence type="ECO:0000313" key="9">
    <source>
        <dbReference type="EMBL" id="KAL2055414.1"/>
    </source>
</evidence>
<sequence length="598" mass="66155">MPPPALLRPKSDFQTKLQANISDTMSFSGTDSDDPTQKDETELELEKLIFGDDTGFHERLKSHRQELGVRGQSRTAQSKQEEPDGLEEQGLEDIDDADLFFLDSRPSVVDVPDLFLAHNSDEKEAQSDHGDPPAWIDSDDERIIVSLASNPRLRKLRIAETEDLVNGKEYTKRLRRQFERLYPVPEWANPLAAKKQAPRKRRNISNSSDSSDINVSGEEMSIDSDEISTQPLAKFLQNTTSLTQPAPAASASQKKLRPEVIDIHRTKDVGTAQPSSITSLQFHPTHPLLLSSGPSSTLTLHHISPHPPNPNPTLTTFHLRSTPLTTSQFHPPSGNRSFFAGRRRYFHIWDLESGKVEKISRIIGHGENQRSMERFKLSPCGRWMGLVGSSRKGGGIINVLDANTCQWVAEVRVEGKGGVADFEWWGDGEGIVVIGKGGEAVEWDGREKRVVARWIDEGAVGTTVVALGGHGAGPKALGGDRWIAVGSSSGIVNIYDRRKWTTASSVPERPKPVRAFDQLTTPTSHLEFSPDGQVLCLASRWKRDALRLVHLPTCTVYRNWPTSSTPLGRITSVAWAPNGEILAVGNEQGKVKLWEVRG</sequence>
<evidence type="ECO:0008006" key="11">
    <source>
        <dbReference type="Google" id="ProtNLM"/>
    </source>
</evidence>
<keyword evidence="2" id="KW-0698">rRNA processing</keyword>
<feature type="region of interest" description="Disordered" evidence="8">
    <location>
        <begin position="291"/>
        <end position="310"/>
    </location>
</feature>
<keyword evidence="3 7" id="KW-0853">WD repeat</keyword>
<gene>
    <name evidence="9" type="ORF">ABVK25_004222</name>
</gene>
<feature type="region of interest" description="Disordered" evidence="8">
    <location>
        <begin position="21"/>
        <end position="40"/>
    </location>
</feature>
<dbReference type="Proteomes" id="UP001590951">
    <property type="component" value="Unassembled WGS sequence"/>
</dbReference>
<dbReference type="SMART" id="SM00320">
    <property type="entry name" value="WD40"/>
    <property type="match status" value="3"/>
</dbReference>
<reference evidence="9 10" key="1">
    <citation type="submission" date="2024-09" db="EMBL/GenBank/DDBJ databases">
        <title>Rethinking Asexuality: The Enigmatic Case of Functional Sexual Genes in Lepraria (Stereocaulaceae).</title>
        <authorList>
            <person name="Doellman M."/>
            <person name="Sun Y."/>
            <person name="Barcenas-Pena A."/>
            <person name="Lumbsch H.T."/>
            <person name="Grewe F."/>
        </authorList>
    </citation>
    <scope>NUCLEOTIDE SEQUENCE [LARGE SCALE GENOMIC DNA]</scope>
    <source>
        <strain evidence="9 10">Grewe 0041</strain>
    </source>
</reference>
<keyword evidence="5" id="KW-0539">Nucleus</keyword>
<evidence type="ECO:0000256" key="4">
    <source>
        <dbReference type="ARBA" id="ARBA00022737"/>
    </source>
</evidence>
<feature type="repeat" description="WD" evidence="7">
    <location>
        <begin position="570"/>
        <end position="598"/>
    </location>
</feature>
<comment type="similarity">
    <text evidence="6">Belongs to the WD repeat UTP18 family.</text>
</comment>
<feature type="compositionally biased region" description="Acidic residues" evidence="8">
    <location>
        <begin position="83"/>
        <end position="92"/>
    </location>
</feature>
<accession>A0ABR4BF26</accession>
<dbReference type="InterPro" id="IPR045161">
    <property type="entry name" value="Utp18"/>
</dbReference>
<dbReference type="InterPro" id="IPR036322">
    <property type="entry name" value="WD40_repeat_dom_sf"/>
</dbReference>
<dbReference type="SUPFAM" id="SSF50978">
    <property type="entry name" value="WD40 repeat-like"/>
    <property type="match status" value="1"/>
</dbReference>
<evidence type="ECO:0000256" key="3">
    <source>
        <dbReference type="ARBA" id="ARBA00022574"/>
    </source>
</evidence>
<name>A0ABR4BF26_9LECA</name>
<dbReference type="PROSITE" id="PS50082">
    <property type="entry name" value="WD_REPEATS_2"/>
    <property type="match status" value="1"/>
</dbReference>
<proteinExistence type="inferred from homology"/>
<feature type="region of interest" description="Disordered" evidence="8">
    <location>
        <begin position="60"/>
        <end position="92"/>
    </location>
</feature>
<dbReference type="InterPro" id="IPR015943">
    <property type="entry name" value="WD40/YVTN_repeat-like_dom_sf"/>
</dbReference>
<dbReference type="InterPro" id="IPR001680">
    <property type="entry name" value="WD40_rpt"/>
</dbReference>